<dbReference type="Gene3D" id="3.40.50.720">
    <property type="entry name" value="NAD(P)-binding Rossmann-like Domain"/>
    <property type="match status" value="1"/>
</dbReference>
<dbReference type="SUPFAM" id="SSF51735">
    <property type="entry name" value="NAD(P)-binding Rossmann-fold domains"/>
    <property type="match status" value="1"/>
</dbReference>
<gene>
    <name evidence="4" type="ORF">A3844_10500</name>
</gene>
<evidence type="ECO:0000256" key="2">
    <source>
        <dbReference type="ARBA" id="ARBA00023002"/>
    </source>
</evidence>
<dbReference type="PANTHER" id="PTHR43976:SF16">
    <property type="entry name" value="SHORT-CHAIN DEHYDROGENASE_REDUCTASE FAMILY PROTEIN"/>
    <property type="match status" value="1"/>
</dbReference>
<organism evidence="4 5">
    <name type="scientific">Paenibacillus helianthi</name>
    <dbReference type="NCBI Taxonomy" id="1349432"/>
    <lineage>
        <taxon>Bacteria</taxon>
        <taxon>Bacillati</taxon>
        <taxon>Bacillota</taxon>
        <taxon>Bacilli</taxon>
        <taxon>Bacillales</taxon>
        <taxon>Paenibacillaceae</taxon>
        <taxon>Paenibacillus</taxon>
    </lineage>
</organism>
<name>A0ABX3EQ17_9BACL</name>
<dbReference type="InterPro" id="IPR036291">
    <property type="entry name" value="NAD(P)-bd_dom_sf"/>
</dbReference>
<comment type="similarity">
    <text evidence="1 3">Belongs to the short-chain dehydrogenases/reductases (SDR) family.</text>
</comment>
<keyword evidence="2" id="KW-0560">Oxidoreductase</keyword>
<proteinExistence type="inferred from homology"/>
<protein>
    <submittedName>
        <fullName evidence="4">Short-chain dehydrogenase/reductase</fullName>
    </submittedName>
</protein>
<dbReference type="PRINTS" id="PR00080">
    <property type="entry name" value="SDRFAMILY"/>
</dbReference>
<comment type="caution">
    <text evidence="4">The sequence shown here is derived from an EMBL/GenBank/DDBJ whole genome shotgun (WGS) entry which is preliminary data.</text>
</comment>
<dbReference type="CDD" id="cd05374">
    <property type="entry name" value="17beta-HSD-like_SDR_c"/>
    <property type="match status" value="1"/>
</dbReference>
<evidence type="ECO:0000256" key="1">
    <source>
        <dbReference type="ARBA" id="ARBA00006484"/>
    </source>
</evidence>
<dbReference type="PANTHER" id="PTHR43976">
    <property type="entry name" value="SHORT CHAIN DEHYDROGENASE"/>
    <property type="match status" value="1"/>
</dbReference>
<keyword evidence="5" id="KW-1185">Reference proteome</keyword>
<accession>A0ABX3EQ17</accession>
<dbReference type="InterPro" id="IPR002347">
    <property type="entry name" value="SDR_fam"/>
</dbReference>
<evidence type="ECO:0000313" key="4">
    <source>
        <dbReference type="EMBL" id="OKP87823.1"/>
    </source>
</evidence>
<evidence type="ECO:0000256" key="3">
    <source>
        <dbReference type="RuleBase" id="RU000363"/>
    </source>
</evidence>
<dbReference type="Pfam" id="PF00106">
    <property type="entry name" value="adh_short"/>
    <property type="match status" value="1"/>
</dbReference>
<sequence length="279" mass="30697">MVENKVWFITGASTGLGKAIVLELIAKKCKVVATSRNPLDIEHYLPGAQENDNLLVLPLDVTNSQHIKSVVEATKQKFGGIDVLVNNAGYAYFSPVENADDQQIENMFAVNFWGVKHMIDHVLPIMREQKSGTILNISSLGGLRAFAGFGYYHATKFALEGFSESLSQEVKPLGINISLVEPGDFNTDFASRSATENVNILEAYQATAGENIKNLRELSGHQPGDPNKAAKVIYDLVNRGDVPLRILLGSDAYQRAMEKLTGMQKLFSTYHDITISTDY</sequence>
<dbReference type="Proteomes" id="UP000186058">
    <property type="component" value="Unassembled WGS sequence"/>
</dbReference>
<dbReference type="EMBL" id="LVWI01000034">
    <property type="protein sequence ID" value="OKP87823.1"/>
    <property type="molecule type" value="Genomic_DNA"/>
</dbReference>
<dbReference type="InterPro" id="IPR051911">
    <property type="entry name" value="SDR_oxidoreductase"/>
</dbReference>
<dbReference type="PRINTS" id="PR00081">
    <property type="entry name" value="GDHRDH"/>
</dbReference>
<dbReference type="NCBIfam" id="NF004824">
    <property type="entry name" value="PRK06180.1"/>
    <property type="match status" value="1"/>
</dbReference>
<reference evidence="4 5" key="1">
    <citation type="submission" date="2016-03" db="EMBL/GenBank/DDBJ databases">
        <authorList>
            <person name="Sant'Anna F.H."/>
            <person name="Ambrosini A."/>
            <person name="Souza R."/>
            <person name="Bach E."/>
            <person name="Fernandes G."/>
            <person name="Balsanelli E."/>
            <person name="Baura V.A."/>
            <person name="Souza E.M."/>
            <person name="Passaglia L."/>
        </authorList>
    </citation>
    <scope>NUCLEOTIDE SEQUENCE [LARGE SCALE GENOMIC DNA]</scope>
    <source>
        <strain evidence="4 5">P26E</strain>
    </source>
</reference>
<evidence type="ECO:0000313" key="5">
    <source>
        <dbReference type="Proteomes" id="UP000186058"/>
    </source>
</evidence>